<accession>A0A3S3PTG6</accession>
<feature type="domain" description="Aminotransferase-like plant mobile" evidence="1">
    <location>
        <begin position="2"/>
        <end position="150"/>
    </location>
</feature>
<evidence type="ECO:0000313" key="3">
    <source>
        <dbReference type="Proteomes" id="UP000283530"/>
    </source>
</evidence>
<dbReference type="PANTHER" id="PTHR46033:SF1">
    <property type="entry name" value="PROTEIN MAIN-LIKE 2"/>
    <property type="match status" value="1"/>
</dbReference>
<name>A0A3S3PTG6_9MAGN</name>
<dbReference type="AlphaFoldDB" id="A0A3S3PTG6"/>
<dbReference type="InterPro" id="IPR044824">
    <property type="entry name" value="MAIN-like"/>
</dbReference>
<dbReference type="PANTHER" id="PTHR46033">
    <property type="entry name" value="PROTEIN MAIN-LIKE 2"/>
    <property type="match status" value="1"/>
</dbReference>
<reference evidence="2 3" key="1">
    <citation type="journal article" date="2019" name="Nat. Plants">
        <title>Stout camphor tree genome fills gaps in understanding of flowering plant genome evolution.</title>
        <authorList>
            <person name="Chaw S.M."/>
            <person name="Liu Y.C."/>
            <person name="Wu Y.W."/>
            <person name="Wang H.Y."/>
            <person name="Lin C.I."/>
            <person name="Wu C.S."/>
            <person name="Ke H.M."/>
            <person name="Chang L.Y."/>
            <person name="Hsu C.Y."/>
            <person name="Yang H.T."/>
            <person name="Sudianto E."/>
            <person name="Hsu M.H."/>
            <person name="Wu K.P."/>
            <person name="Wang L.N."/>
            <person name="Leebens-Mack J.H."/>
            <person name="Tsai I.J."/>
        </authorList>
    </citation>
    <scope>NUCLEOTIDE SEQUENCE [LARGE SCALE GENOMIC DNA]</scope>
    <source>
        <strain evidence="3">cv. Chaw 1501</strain>
        <tissue evidence="2">Young leaves</tissue>
    </source>
</reference>
<dbReference type="Proteomes" id="UP000283530">
    <property type="component" value="Unassembled WGS sequence"/>
</dbReference>
<protein>
    <submittedName>
        <fullName evidence="2">Serine/threonine-protein phosphatase 7 long form isoform X1</fullName>
    </submittedName>
</protein>
<evidence type="ECO:0000259" key="1">
    <source>
        <dbReference type="Pfam" id="PF10536"/>
    </source>
</evidence>
<gene>
    <name evidence="2" type="ORF">CKAN_00147500</name>
</gene>
<proteinExistence type="predicted"/>
<keyword evidence="3" id="KW-1185">Reference proteome</keyword>
<sequence length="163" mass="19114">MDLDRVDTFAWSAAALAYLYRQLGLVTWVFVKQIGSYLTLLEAWIYEHFLQFKLTSNTGLLPRQPRVHCWIPERETGGDASFLHVRQEILYRLRPQEVVWDSYYHHRGDRPFHEVKFYTGCLKCIDVVEPYHPDRVLRQFGRIQMIPSASLATVRAFHGSTAN</sequence>
<dbReference type="InterPro" id="IPR019557">
    <property type="entry name" value="AminoTfrase-like_pln_mobile"/>
</dbReference>
<dbReference type="Pfam" id="PF10536">
    <property type="entry name" value="PMD"/>
    <property type="match status" value="1"/>
</dbReference>
<dbReference type="OrthoDB" id="1433766at2759"/>
<comment type="caution">
    <text evidence="2">The sequence shown here is derived from an EMBL/GenBank/DDBJ whole genome shotgun (WGS) entry which is preliminary data.</text>
</comment>
<dbReference type="EMBL" id="QPKB01000001">
    <property type="protein sequence ID" value="RWR73217.1"/>
    <property type="molecule type" value="Genomic_DNA"/>
</dbReference>
<organism evidence="2 3">
    <name type="scientific">Cinnamomum micranthum f. kanehirae</name>
    <dbReference type="NCBI Taxonomy" id="337451"/>
    <lineage>
        <taxon>Eukaryota</taxon>
        <taxon>Viridiplantae</taxon>
        <taxon>Streptophyta</taxon>
        <taxon>Embryophyta</taxon>
        <taxon>Tracheophyta</taxon>
        <taxon>Spermatophyta</taxon>
        <taxon>Magnoliopsida</taxon>
        <taxon>Magnoliidae</taxon>
        <taxon>Laurales</taxon>
        <taxon>Lauraceae</taxon>
        <taxon>Cinnamomum</taxon>
    </lineage>
</organism>
<evidence type="ECO:0000313" key="2">
    <source>
        <dbReference type="EMBL" id="RWR73217.1"/>
    </source>
</evidence>
<dbReference type="GO" id="GO:0010073">
    <property type="term" value="P:meristem maintenance"/>
    <property type="evidence" value="ECO:0007669"/>
    <property type="project" value="InterPro"/>
</dbReference>